<dbReference type="GO" id="GO:0004527">
    <property type="term" value="F:exonuclease activity"/>
    <property type="evidence" value="ECO:0007669"/>
    <property type="project" value="UniProtKB-KW"/>
</dbReference>
<feature type="domain" description="UvrD-like helicase ATP-binding" evidence="16">
    <location>
        <begin position="7"/>
        <end position="463"/>
    </location>
</feature>
<dbReference type="OrthoDB" id="9810135at2"/>
<dbReference type="InterPro" id="IPR011335">
    <property type="entry name" value="Restrct_endonuc-II-like"/>
</dbReference>
<proteinExistence type="predicted"/>
<keyword evidence="2 14" id="KW-0547">Nucleotide-binding</keyword>
<keyword evidence="6" id="KW-0269">Exonuclease</keyword>
<dbReference type="PROSITE" id="PS51198">
    <property type="entry name" value="UVRD_HELICASE_ATP_BIND"/>
    <property type="match status" value="1"/>
</dbReference>
<keyword evidence="4 14" id="KW-0378">Hydrolase</keyword>
<evidence type="ECO:0000313" key="19">
    <source>
        <dbReference type="Proteomes" id="UP000069205"/>
    </source>
</evidence>
<evidence type="ECO:0000256" key="15">
    <source>
        <dbReference type="SAM" id="MobiDB-lite"/>
    </source>
</evidence>
<dbReference type="GO" id="GO:0000725">
    <property type="term" value="P:recombinational repair"/>
    <property type="evidence" value="ECO:0007669"/>
    <property type="project" value="TreeGrafter"/>
</dbReference>
<feature type="binding site" evidence="14">
    <location>
        <begin position="28"/>
        <end position="35"/>
    </location>
    <ligand>
        <name>ATP</name>
        <dbReference type="ChEBI" id="CHEBI:30616"/>
    </ligand>
</feature>
<dbReference type="Pfam" id="PF00580">
    <property type="entry name" value="UvrD-helicase"/>
    <property type="match status" value="1"/>
</dbReference>
<dbReference type="Gene3D" id="3.90.320.10">
    <property type="match status" value="1"/>
</dbReference>
<gene>
    <name evidence="18" type="ORF">NITMOv2_2264</name>
</gene>
<evidence type="ECO:0000256" key="13">
    <source>
        <dbReference type="ARBA" id="ARBA00048988"/>
    </source>
</evidence>
<protein>
    <recommendedName>
        <fullName evidence="12">DNA 3'-5' helicase</fullName>
        <ecNumber evidence="12">5.6.2.4</ecNumber>
    </recommendedName>
</protein>
<evidence type="ECO:0000256" key="2">
    <source>
        <dbReference type="ARBA" id="ARBA00022741"/>
    </source>
</evidence>
<organism evidence="18 19">
    <name type="scientific">Nitrospira moscoviensis</name>
    <dbReference type="NCBI Taxonomy" id="42253"/>
    <lineage>
        <taxon>Bacteria</taxon>
        <taxon>Pseudomonadati</taxon>
        <taxon>Nitrospirota</taxon>
        <taxon>Nitrospiria</taxon>
        <taxon>Nitrospirales</taxon>
        <taxon>Nitrospiraceae</taxon>
        <taxon>Nitrospira</taxon>
    </lineage>
</organism>
<dbReference type="InterPro" id="IPR000212">
    <property type="entry name" value="DNA_helicase_UvrD/REP"/>
</dbReference>
<keyword evidence="19" id="KW-1185">Reference proteome</keyword>
<evidence type="ECO:0000256" key="7">
    <source>
        <dbReference type="ARBA" id="ARBA00022840"/>
    </source>
</evidence>
<dbReference type="AlphaFoldDB" id="A0A0K2GCJ6"/>
<dbReference type="InterPro" id="IPR014017">
    <property type="entry name" value="DNA_helicase_UvrD-like_C"/>
</dbReference>
<feature type="compositionally biased region" description="Basic and acidic residues" evidence="15">
    <location>
        <begin position="885"/>
        <end position="897"/>
    </location>
</feature>
<evidence type="ECO:0000256" key="12">
    <source>
        <dbReference type="ARBA" id="ARBA00034808"/>
    </source>
</evidence>
<dbReference type="GO" id="GO:0005829">
    <property type="term" value="C:cytosol"/>
    <property type="evidence" value="ECO:0007669"/>
    <property type="project" value="TreeGrafter"/>
</dbReference>
<name>A0A0K2GCJ6_NITMO</name>
<dbReference type="InterPro" id="IPR027417">
    <property type="entry name" value="P-loop_NTPase"/>
</dbReference>
<dbReference type="PANTHER" id="PTHR11070:SF23">
    <property type="entry name" value="RECBCD ENZYME SUBUNIT RECB"/>
    <property type="match status" value="1"/>
</dbReference>
<dbReference type="GO" id="GO:0043138">
    <property type="term" value="F:3'-5' DNA helicase activity"/>
    <property type="evidence" value="ECO:0007669"/>
    <property type="project" value="UniProtKB-EC"/>
</dbReference>
<dbReference type="EC" id="5.6.2.4" evidence="12"/>
<dbReference type="Pfam" id="PF13361">
    <property type="entry name" value="UvrD_C"/>
    <property type="match status" value="2"/>
</dbReference>
<accession>A0A0K2GCJ6</accession>
<dbReference type="PATRIC" id="fig|42253.5.peg.2229"/>
<evidence type="ECO:0000256" key="5">
    <source>
        <dbReference type="ARBA" id="ARBA00022806"/>
    </source>
</evidence>
<evidence type="ECO:0000313" key="18">
    <source>
        <dbReference type="EMBL" id="ALA58680.1"/>
    </source>
</evidence>
<keyword evidence="5 14" id="KW-0347">Helicase</keyword>
<evidence type="ECO:0000256" key="1">
    <source>
        <dbReference type="ARBA" id="ARBA00022722"/>
    </source>
</evidence>
<evidence type="ECO:0000256" key="3">
    <source>
        <dbReference type="ARBA" id="ARBA00022763"/>
    </source>
</evidence>
<evidence type="ECO:0000256" key="4">
    <source>
        <dbReference type="ARBA" id="ARBA00022801"/>
    </source>
</evidence>
<evidence type="ECO:0000256" key="11">
    <source>
        <dbReference type="ARBA" id="ARBA00034617"/>
    </source>
</evidence>
<evidence type="ECO:0000256" key="14">
    <source>
        <dbReference type="PROSITE-ProRule" id="PRU00560"/>
    </source>
</evidence>
<dbReference type="PANTHER" id="PTHR11070">
    <property type="entry name" value="UVRD / RECB / PCRA DNA HELICASE FAMILY MEMBER"/>
    <property type="match status" value="1"/>
</dbReference>
<dbReference type="Gene3D" id="1.10.486.10">
    <property type="entry name" value="PCRA, domain 4"/>
    <property type="match status" value="1"/>
</dbReference>
<dbReference type="SUPFAM" id="SSF52540">
    <property type="entry name" value="P-loop containing nucleoside triphosphate hydrolases"/>
    <property type="match status" value="1"/>
</dbReference>
<sequence>MRSQDDIPDRRQRDAAETTFDRNIVVIAGAGTGKTTLLVNRLIHLLMKEPEPVPITRLVALTFTNKAATEMKVRLRERLWSLLRPAADDPRSDGGAVSAQDLRARYHLSPEILAGRAEAALRDLEKAQIGTLHSFAAHVLRLHPLESGVDPAFQEDDGSRFAEHFAAAWDLWIDRELSRRGSHHAQWRTLLRQVSLEEVRSFAQALCSELVDPARLQDHREVAGDAVVCGWLSELHDQANRLLQAHDGPKRRKVEQMLAAAAGLFGHLAEKGSAALLDRPAEERALLAKEIGNPVGGWEPADFKEAARLIKTAQACLHVDEQFFKQALSLLTPLVTQVRDTFVQGGWLSFDGLLARARRLLLDHPAVRERIKQDYRAILVDEFQDTDPVQYEIILAVAERLGTRAADWKDMALEPGKLFIVGDPKQSIYAFRRADIEAFDRVVEKIEAEQGSVQTLTTNFRSDAAVLEPVNDVFDRLFERRPHVQPANVRLTVRPNRRQASIDPGVHLQVVGPSDREEPFDSAGATRAEAEALAQWLRDEVLARPSIKPGHVALLFRKLTQADVYLDALRRYGLSYVIEGEKHFYRRQEVIDLINMLRVLDNPHDAIALTGVLRGPLGGLTDREVYDLRQAGCFDYRKHRRLGGSPLACAEPVRRLYDRLDRLHRDITTLALSDAIQRIFETVPLLDLAAASLHGEQAVANLLKAKHTAASLADRPHLTLSGFVELMIARLDEQPDEAESPLVEESPEAVQVLTIHKAKGLEFPIVILPGLHQGQGNGRERSLPAASYDWSSGAYGLSLGDRRTLGSVLIQEKWRLREEAERRRVLYVGMTRAKELLVLSGGLTARSNGDTVLGLLQEVGEGEVGAAATSALRVGESAIPQRVRSAPERRRPRRAETDEIAGPAIDVASIAAWWERRTIAWDEARRTPRHLTPTLLGKQAAPEAAPAPPFRKAPGPDAEVARMAGILAHRILEQWDFADDPVRFDARIATAVAAGLAPEQRALAEGVTESLRELFKDFGRSESYARLRAATILGREIPFLMPWGGTQNAQVMDGVIDVLYRLDGQLWIADYKTDTVSAEEAAAHAERYRPQSEVYKAAVTHSLGSEPVRFHCLFLRCAMAVEL</sequence>
<dbReference type="KEGG" id="nmv:NITMOv2_2264"/>
<feature type="domain" description="UvrD-like helicase C-terminal" evidence="17">
    <location>
        <begin position="464"/>
        <end position="760"/>
    </location>
</feature>
<dbReference type="InterPro" id="IPR011604">
    <property type="entry name" value="PDDEXK-like_dom_sf"/>
</dbReference>
<comment type="catalytic activity">
    <reaction evidence="11">
        <text>Couples ATP hydrolysis with the unwinding of duplex DNA by translocating in the 3'-5' direction.</text>
        <dbReference type="EC" id="5.6.2.4"/>
    </reaction>
</comment>
<dbReference type="EMBL" id="CP011801">
    <property type="protein sequence ID" value="ALA58680.1"/>
    <property type="molecule type" value="Genomic_DNA"/>
</dbReference>
<evidence type="ECO:0000256" key="9">
    <source>
        <dbReference type="ARBA" id="ARBA00023204"/>
    </source>
</evidence>
<evidence type="ECO:0000256" key="8">
    <source>
        <dbReference type="ARBA" id="ARBA00023125"/>
    </source>
</evidence>
<dbReference type="SUPFAM" id="SSF52980">
    <property type="entry name" value="Restriction endonuclease-like"/>
    <property type="match status" value="1"/>
</dbReference>
<dbReference type="Proteomes" id="UP000069205">
    <property type="component" value="Chromosome"/>
</dbReference>
<evidence type="ECO:0000256" key="6">
    <source>
        <dbReference type="ARBA" id="ARBA00022839"/>
    </source>
</evidence>
<dbReference type="RefSeq" id="WP_053379815.1">
    <property type="nucleotide sequence ID" value="NZ_CP011801.1"/>
</dbReference>
<evidence type="ECO:0000259" key="16">
    <source>
        <dbReference type="PROSITE" id="PS51198"/>
    </source>
</evidence>
<dbReference type="GO" id="GO:0005524">
    <property type="term" value="F:ATP binding"/>
    <property type="evidence" value="ECO:0007669"/>
    <property type="project" value="UniProtKB-UniRule"/>
</dbReference>
<feature type="region of interest" description="Disordered" evidence="15">
    <location>
        <begin position="879"/>
        <end position="898"/>
    </location>
</feature>
<dbReference type="InterPro" id="IPR014016">
    <property type="entry name" value="UvrD-like_ATP-bd"/>
</dbReference>
<keyword evidence="1" id="KW-0540">Nuclease</keyword>
<keyword evidence="9" id="KW-0234">DNA repair</keyword>
<dbReference type="Pfam" id="PF12705">
    <property type="entry name" value="PDDEXK_1"/>
    <property type="match status" value="1"/>
</dbReference>
<keyword evidence="8" id="KW-0238">DNA-binding</keyword>
<dbReference type="InterPro" id="IPR038726">
    <property type="entry name" value="PDDEXK_AddAB-type"/>
</dbReference>
<dbReference type="PROSITE" id="PS51217">
    <property type="entry name" value="UVRD_HELICASE_CTER"/>
    <property type="match status" value="1"/>
</dbReference>
<keyword evidence="3" id="KW-0227">DNA damage</keyword>
<keyword evidence="7 14" id="KW-0067">ATP-binding</keyword>
<evidence type="ECO:0000256" key="10">
    <source>
        <dbReference type="ARBA" id="ARBA00023235"/>
    </source>
</evidence>
<dbReference type="STRING" id="42253.NITMOv2_2264"/>
<comment type="catalytic activity">
    <reaction evidence="13">
        <text>ATP + H2O = ADP + phosphate + H(+)</text>
        <dbReference type="Rhea" id="RHEA:13065"/>
        <dbReference type="ChEBI" id="CHEBI:15377"/>
        <dbReference type="ChEBI" id="CHEBI:15378"/>
        <dbReference type="ChEBI" id="CHEBI:30616"/>
        <dbReference type="ChEBI" id="CHEBI:43474"/>
        <dbReference type="ChEBI" id="CHEBI:456216"/>
        <dbReference type="EC" id="5.6.2.4"/>
    </reaction>
</comment>
<dbReference type="GO" id="GO:0003677">
    <property type="term" value="F:DNA binding"/>
    <property type="evidence" value="ECO:0007669"/>
    <property type="project" value="UniProtKB-KW"/>
</dbReference>
<dbReference type="GO" id="GO:0009338">
    <property type="term" value="C:exodeoxyribonuclease V complex"/>
    <property type="evidence" value="ECO:0007669"/>
    <property type="project" value="TreeGrafter"/>
</dbReference>
<keyword evidence="10" id="KW-0413">Isomerase</keyword>
<dbReference type="Gene3D" id="3.40.50.300">
    <property type="entry name" value="P-loop containing nucleotide triphosphate hydrolases"/>
    <property type="match status" value="4"/>
</dbReference>
<reference evidence="18 19" key="1">
    <citation type="journal article" date="2015" name="Proc. Natl. Acad. Sci. U.S.A.">
        <title>Expanded metabolic versatility of ubiquitous nitrite-oxidizing bacteria from the genus Nitrospira.</title>
        <authorList>
            <person name="Koch H."/>
            <person name="Lucker S."/>
            <person name="Albertsen M."/>
            <person name="Kitzinger K."/>
            <person name="Herbold C."/>
            <person name="Spieck E."/>
            <person name="Nielsen P.H."/>
            <person name="Wagner M."/>
            <person name="Daims H."/>
        </authorList>
    </citation>
    <scope>NUCLEOTIDE SEQUENCE [LARGE SCALE GENOMIC DNA]</scope>
    <source>
        <strain evidence="18 19">NSP M-1</strain>
    </source>
</reference>
<evidence type="ECO:0000259" key="17">
    <source>
        <dbReference type="PROSITE" id="PS51217"/>
    </source>
</evidence>